<protein>
    <submittedName>
        <fullName evidence="2">MBL fold metallo-hydrolase</fullName>
    </submittedName>
</protein>
<dbReference type="SUPFAM" id="SSF56281">
    <property type="entry name" value="Metallo-hydrolase/oxidoreductase"/>
    <property type="match status" value="1"/>
</dbReference>
<evidence type="ECO:0000313" key="2">
    <source>
        <dbReference type="EMBL" id="MCK8787344.1"/>
    </source>
</evidence>
<dbReference type="Proteomes" id="UP001139516">
    <property type="component" value="Unassembled WGS sequence"/>
</dbReference>
<dbReference type="RefSeq" id="WP_248669395.1">
    <property type="nucleotide sequence ID" value="NZ_JALPRX010000118.1"/>
</dbReference>
<keyword evidence="3" id="KW-1185">Reference proteome</keyword>
<dbReference type="InterPro" id="IPR001279">
    <property type="entry name" value="Metallo-B-lactamas"/>
</dbReference>
<dbReference type="AlphaFoldDB" id="A0A9X1YBF6"/>
<proteinExistence type="predicted"/>
<gene>
    <name evidence="2" type="ORF">M0638_23515</name>
</gene>
<accession>A0A9X1YBF6</accession>
<dbReference type="EMBL" id="JALPRX010000118">
    <property type="protein sequence ID" value="MCK8787344.1"/>
    <property type="molecule type" value="Genomic_DNA"/>
</dbReference>
<evidence type="ECO:0000259" key="1">
    <source>
        <dbReference type="SMART" id="SM00849"/>
    </source>
</evidence>
<dbReference type="Pfam" id="PF00753">
    <property type="entry name" value="Lactamase_B"/>
    <property type="match status" value="1"/>
</dbReference>
<dbReference type="Gene3D" id="3.60.15.10">
    <property type="entry name" value="Ribonuclease Z/Hydroxyacylglutathione hydrolase-like"/>
    <property type="match status" value="1"/>
</dbReference>
<evidence type="ECO:0000313" key="3">
    <source>
        <dbReference type="Proteomes" id="UP001139516"/>
    </source>
</evidence>
<feature type="domain" description="Metallo-beta-lactamase" evidence="1">
    <location>
        <begin position="53"/>
        <end position="223"/>
    </location>
</feature>
<name>A0A9X1YBF6_9PROT</name>
<organism evidence="2 3">
    <name type="scientific">Roseomonas acroporae</name>
    <dbReference type="NCBI Taxonomy" id="2937791"/>
    <lineage>
        <taxon>Bacteria</taxon>
        <taxon>Pseudomonadati</taxon>
        <taxon>Pseudomonadota</taxon>
        <taxon>Alphaproteobacteria</taxon>
        <taxon>Acetobacterales</taxon>
        <taxon>Roseomonadaceae</taxon>
        <taxon>Roseomonas</taxon>
    </lineage>
</organism>
<dbReference type="InterPro" id="IPR036866">
    <property type="entry name" value="RibonucZ/Hydroxyglut_hydro"/>
</dbReference>
<comment type="caution">
    <text evidence="2">The sequence shown here is derived from an EMBL/GenBank/DDBJ whole genome shotgun (WGS) entry which is preliminary data.</text>
</comment>
<dbReference type="PANTHER" id="PTHR43717">
    <property type="entry name" value="ANAEROBIC NITRIC OXIDE REDUCTASE FLAVORUBREDOXIN"/>
    <property type="match status" value="1"/>
</dbReference>
<dbReference type="SMART" id="SM00849">
    <property type="entry name" value="Lactamase_B"/>
    <property type="match status" value="1"/>
</dbReference>
<dbReference type="PANTHER" id="PTHR43717:SF1">
    <property type="entry name" value="ANAEROBIC NITRIC OXIDE REDUCTASE FLAVORUBREDOXIN"/>
    <property type="match status" value="1"/>
</dbReference>
<reference evidence="2" key="1">
    <citation type="submission" date="2022-04" db="EMBL/GenBank/DDBJ databases">
        <title>Roseomonas acroporae sp. nov., isolated from coral Acropora digitifera.</title>
        <authorList>
            <person name="Sun H."/>
        </authorList>
    </citation>
    <scope>NUCLEOTIDE SEQUENCE</scope>
    <source>
        <strain evidence="2">NAR14</strain>
    </source>
</reference>
<sequence length="285" mass="31346">MSDAVAEGCAGDAAPATNRMDYHGFSARQFTDSAYLLTGCFHMRMYGREFHTHASAYLLRGSAGAVLIDTGHAKDGPRIEAFIRSVVGDELTYIFPTHEEYPHAGNLGALLTAFPKATAVGEVRNLHLYHPGHARAGRFRQMRTGETLSLGDRTLSVLPALVHDLPATAWAHDDRDGLLFVSDAFGFSHYATDQCALLTREMPFRPTLEDTRMVLDLALYWARFADNHPLVADFRRMLTRYPTTMICPAHGNVVTEVEQLTALMEEALLANGITLPAGRPAENAT</sequence>